<proteinExistence type="predicted"/>
<dbReference type="Gene3D" id="1.10.340.30">
    <property type="entry name" value="Hypothetical protein, domain 2"/>
    <property type="match status" value="1"/>
</dbReference>
<dbReference type="Pfam" id="PF03352">
    <property type="entry name" value="Adenine_glyco"/>
    <property type="match status" value="1"/>
</dbReference>
<dbReference type="InterPro" id="IPR005019">
    <property type="entry name" value="Adenine_glyco"/>
</dbReference>
<dbReference type="InterPro" id="IPR011257">
    <property type="entry name" value="DNA_glycosylase"/>
</dbReference>
<dbReference type="Proteomes" id="UP000682739">
    <property type="component" value="Chromosome"/>
</dbReference>
<sequence>MSSETLKNLESFEDIIARAAERKGGRSIVMAMAGANEPKIDVSKIPDDRWLAQFSKQIFQSGFVWRVVEQKWPGFEDTFFNFDIEKMLMMHDEMWEQKCKDERIIRNGKKVMTIKDNAQMIYEVAADHGSFGRFVAKWPKDDVIGLWNYLKKHGARLGGNTGPYALRFLGVDTFLISRDNEAYFRAYKLIDGGINTKKSQSTIQACFNHWQAETGLSFNALSRILSFSVGDNVVGIR</sequence>
<dbReference type="PANTHER" id="PTHR30037:SF3">
    <property type="entry name" value="BLR0857 PROTEIN"/>
    <property type="match status" value="1"/>
</dbReference>
<evidence type="ECO:0000313" key="2">
    <source>
        <dbReference type="Proteomes" id="UP000682739"/>
    </source>
</evidence>
<dbReference type="GO" id="GO:0008725">
    <property type="term" value="F:DNA-3-methyladenine glycosylase activity"/>
    <property type="evidence" value="ECO:0007669"/>
    <property type="project" value="InterPro"/>
</dbReference>
<dbReference type="GO" id="GO:0006284">
    <property type="term" value="P:base-excision repair"/>
    <property type="evidence" value="ECO:0007669"/>
    <property type="project" value="InterPro"/>
</dbReference>
<reference evidence="1" key="1">
    <citation type="submission" date="2021-03" db="EMBL/GenBank/DDBJ databases">
        <title>Description of Psychrosphaera ytuae sp. nov. isolated from deep sea sediment of South China Sea.</title>
        <authorList>
            <person name="Zhang J."/>
            <person name="Xu X.-D."/>
        </authorList>
    </citation>
    <scope>NUCLEOTIDE SEQUENCE</scope>
    <source>
        <strain evidence="1">MTZ26</strain>
    </source>
</reference>
<dbReference type="AlphaFoldDB" id="A0A975DAL7"/>
<gene>
    <name evidence="1" type="ORF">J1N51_08250</name>
</gene>
<protein>
    <submittedName>
        <fullName evidence="1">DNA-3-methyladenine glycosylase I</fullName>
    </submittedName>
</protein>
<name>A0A975DAL7_9GAMM</name>
<dbReference type="InterPro" id="IPR052891">
    <property type="entry name" value="DNA-3mA_glycosylase"/>
</dbReference>
<keyword evidence="2" id="KW-1185">Reference proteome</keyword>
<evidence type="ECO:0000313" key="1">
    <source>
        <dbReference type="EMBL" id="QTH62771.1"/>
    </source>
</evidence>
<organism evidence="1 2">
    <name type="scientific">Psychrosphaera ytuae</name>
    <dbReference type="NCBI Taxonomy" id="2820710"/>
    <lineage>
        <taxon>Bacteria</taxon>
        <taxon>Pseudomonadati</taxon>
        <taxon>Pseudomonadota</taxon>
        <taxon>Gammaproteobacteria</taxon>
        <taxon>Alteromonadales</taxon>
        <taxon>Pseudoalteromonadaceae</taxon>
        <taxon>Psychrosphaera</taxon>
    </lineage>
</organism>
<accession>A0A975DAL7</accession>
<dbReference type="EMBL" id="CP072110">
    <property type="protein sequence ID" value="QTH62771.1"/>
    <property type="molecule type" value="Genomic_DNA"/>
</dbReference>
<dbReference type="KEGG" id="psym:J1N51_08250"/>
<dbReference type="RefSeq" id="WP_208830253.1">
    <property type="nucleotide sequence ID" value="NZ_CP072110.1"/>
</dbReference>
<dbReference type="SUPFAM" id="SSF48150">
    <property type="entry name" value="DNA-glycosylase"/>
    <property type="match status" value="1"/>
</dbReference>
<dbReference type="PANTHER" id="PTHR30037">
    <property type="entry name" value="DNA-3-METHYLADENINE GLYCOSYLASE 1"/>
    <property type="match status" value="1"/>
</dbReference>